<proteinExistence type="predicted"/>
<feature type="binding site" evidence="2">
    <location>
        <position position="175"/>
    </location>
    <ligand>
        <name>S-adenosyl-L-methionine</name>
        <dbReference type="ChEBI" id="CHEBI:59789"/>
    </ligand>
</feature>
<keyword evidence="1" id="KW-0479">Metal-binding</keyword>
<keyword evidence="5" id="KW-0489">Methyltransferase</keyword>
<dbReference type="Proteomes" id="UP000886819">
    <property type="component" value="Unassembled WGS sequence"/>
</dbReference>
<feature type="binding site" evidence="1">
    <location>
        <position position="24"/>
    </location>
    <ligand>
        <name>Zn(2+)</name>
        <dbReference type="ChEBI" id="CHEBI:29105"/>
    </ligand>
</feature>
<sequence>MSETPWSCPICGLPLSRRGDSLLCPSRHCFDVARQGYVNLLRRPSDTLYEDRSLFAARRAVWRAGFFDPVIRAVRERLPDGFLLDAGCGEGSLLGALREESRPCAGVDLSRAAVRMAASAYRDIPFAVADVCSLPLAAGAAACVVNMLTPANYAEFARVLRPGGRLIKLVPNAQHLAQIRSLAGKAPYTREAETTLEGFSRLFRLTERTCVRYEVECGAELASLVFRMTPLTAGETAPACGPMRVTVDITLLVGEAPDGESAAAAIVV</sequence>
<dbReference type="PIRSF" id="PIRSF018249">
    <property type="entry name" value="MyrA_prd"/>
    <property type="match status" value="1"/>
</dbReference>
<keyword evidence="1" id="KW-0862">Zinc</keyword>
<accession>A0A9D1CJD4</accession>
<dbReference type="GO" id="GO:0046872">
    <property type="term" value="F:metal ion binding"/>
    <property type="evidence" value="ECO:0007669"/>
    <property type="project" value="UniProtKB-KW"/>
</dbReference>
<feature type="domain" description="Methyltransferase" evidence="3">
    <location>
        <begin position="84"/>
        <end position="164"/>
    </location>
</feature>
<dbReference type="InterPro" id="IPR041698">
    <property type="entry name" value="Methyltransf_25"/>
</dbReference>
<dbReference type="InterPro" id="IPR016718">
    <property type="entry name" value="rRNA_m1G-MeTrfase_A_prd"/>
</dbReference>
<feature type="binding site" evidence="2">
    <location>
        <position position="67"/>
    </location>
    <ligand>
        <name>S-adenosyl-L-methionine</name>
        <dbReference type="ChEBI" id="CHEBI:59789"/>
    </ligand>
</feature>
<feature type="binding site" evidence="1">
    <location>
        <position position="11"/>
    </location>
    <ligand>
        <name>Zn(2+)</name>
        <dbReference type="ChEBI" id="CHEBI:29105"/>
    </ligand>
</feature>
<keyword evidence="5" id="KW-0808">Transferase</keyword>
<name>A0A9D1CJD4_9FIRM</name>
<evidence type="ECO:0000256" key="1">
    <source>
        <dbReference type="PIRSR" id="PIRSR018249-1"/>
    </source>
</evidence>
<evidence type="ECO:0000259" key="4">
    <source>
        <dbReference type="Pfam" id="PF21302"/>
    </source>
</evidence>
<reference evidence="5" key="2">
    <citation type="journal article" date="2021" name="PeerJ">
        <title>Extensive microbial diversity within the chicken gut microbiome revealed by metagenomics and culture.</title>
        <authorList>
            <person name="Gilroy R."/>
            <person name="Ravi A."/>
            <person name="Getino M."/>
            <person name="Pursley I."/>
            <person name="Horton D.L."/>
            <person name="Alikhan N.F."/>
            <person name="Baker D."/>
            <person name="Gharbi K."/>
            <person name="Hall N."/>
            <person name="Watson M."/>
            <person name="Adriaenssens E.M."/>
            <person name="Foster-Nyarko E."/>
            <person name="Jarju S."/>
            <person name="Secka A."/>
            <person name="Antonio M."/>
            <person name="Oren A."/>
            <person name="Chaudhuri R.R."/>
            <person name="La Ragione R."/>
            <person name="Hildebrand F."/>
            <person name="Pallen M.J."/>
        </authorList>
    </citation>
    <scope>NUCLEOTIDE SEQUENCE</scope>
    <source>
        <strain evidence="5">ChiHile30-977</strain>
    </source>
</reference>
<dbReference type="GO" id="GO:0008168">
    <property type="term" value="F:methyltransferase activity"/>
    <property type="evidence" value="ECO:0007669"/>
    <property type="project" value="UniProtKB-KW"/>
</dbReference>
<dbReference type="InterPro" id="IPR048647">
    <property type="entry name" value="RlmA_N"/>
</dbReference>
<evidence type="ECO:0000256" key="2">
    <source>
        <dbReference type="PIRSR" id="PIRSR018249-2"/>
    </source>
</evidence>
<feature type="binding site" evidence="1">
    <location>
        <position position="8"/>
    </location>
    <ligand>
        <name>Zn(2+)</name>
        <dbReference type="ChEBI" id="CHEBI:29105"/>
    </ligand>
</feature>
<dbReference type="Gene3D" id="3.40.50.150">
    <property type="entry name" value="Vaccinia Virus protein VP39"/>
    <property type="match status" value="1"/>
</dbReference>
<dbReference type="Pfam" id="PF21302">
    <property type="entry name" value="Zn_ribbon_RlmA"/>
    <property type="match status" value="1"/>
</dbReference>
<organism evidence="5 6">
    <name type="scientific">Candidatus Avichristensenella intestinipullorum</name>
    <dbReference type="NCBI Taxonomy" id="2840693"/>
    <lineage>
        <taxon>Bacteria</taxon>
        <taxon>Bacillati</taxon>
        <taxon>Bacillota</taxon>
        <taxon>Clostridia</taxon>
        <taxon>Candidatus Avichristensenella</taxon>
    </lineage>
</organism>
<evidence type="ECO:0000259" key="3">
    <source>
        <dbReference type="Pfam" id="PF13649"/>
    </source>
</evidence>
<keyword evidence="2" id="KW-0949">S-adenosyl-L-methionine</keyword>
<reference evidence="5" key="1">
    <citation type="submission" date="2020-10" db="EMBL/GenBank/DDBJ databases">
        <authorList>
            <person name="Gilroy R."/>
        </authorList>
    </citation>
    <scope>NUCLEOTIDE SEQUENCE</scope>
    <source>
        <strain evidence="5">ChiHile30-977</strain>
    </source>
</reference>
<dbReference type="AlphaFoldDB" id="A0A9D1CJD4"/>
<dbReference type="Pfam" id="PF13649">
    <property type="entry name" value="Methyltransf_25"/>
    <property type="match status" value="1"/>
</dbReference>
<dbReference type="GO" id="GO:0032259">
    <property type="term" value="P:methylation"/>
    <property type="evidence" value="ECO:0007669"/>
    <property type="project" value="UniProtKB-KW"/>
</dbReference>
<feature type="domain" description="23S rRNA (guanine(745)-N(1))-methyltransferase N-terminal" evidence="4">
    <location>
        <begin position="7"/>
        <end position="41"/>
    </location>
</feature>
<feature type="binding site" evidence="1">
    <location>
        <position position="28"/>
    </location>
    <ligand>
        <name>Zn(2+)</name>
        <dbReference type="ChEBI" id="CHEBI:29105"/>
    </ligand>
</feature>
<gene>
    <name evidence="5" type="ORF">IAA66_10840</name>
</gene>
<dbReference type="SUPFAM" id="SSF53335">
    <property type="entry name" value="S-adenosyl-L-methionine-dependent methyltransferases"/>
    <property type="match status" value="1"/>
</dbReference>
<protein>
    <submittedName>
        <fullName evidence="5">Methyltransferase domain-containing protein</fullName>
    </submittedName>
</protein>
<evidence type="ECO:0000313" key="6">
    <source>
        <dbReference type="Proteomes" id="UP000886819"/>
    </source>
</evidence>
<dbReference type="InterPro" id="IPR029063">
    <property type="entry name" value="SAM-dependent_MTases_sf"/>
</dbReference>
<feature type="binding site" evidence="2">
    <location>
        <begin position="90"/>
        <end position="91"/>
    </location>
    <ligand>
        <name>S-adenosyl-L-methionine</name>
        <dbReference type="ChEBI" id="CHEBI:59789"/>
    </ligand>
</feature>
<dbReference type="EMBL" id="DVFI01000150">
    <property type="protein sequence ID" value="HIQ64056.1"/>
    <property type="molecule type" value="Genomic_DNA"/>
</dbReference>
<comment type="caution">
    <text evidence="5">The sequence shown here is derived from an EMBL/GenBank/DDBJ whole genome shotgun (WGS) entry which is preliminary data.</text>
</comment>
<evidence type="ECO:0000313" key="5">
    <source>
        <dbReference type="EMBL" id="HIQ64056.1"/>
    </source>
</evidence>